<dbReference type="EMBL" id="ML002530">
    <property type="protein sequence ID" value="RKP37174.1"/>
    <property type="molecule type" value="Genomic_DNA"/>
</dbReference>
<evidence type="ECO:0000256" key="2">
    <source>
        <dbReference type="ARBA" id="ARBA00022737"/>
    </source>
</evidence>
<accession>A0A4P9ZUE1</accession>
<dbReference type="PANTHER" id="PTHR23234">
    <property type="entry name" value="ZNF44 PROTEIN"/>
    <property type="match status" value="1"/>
</dbReference>
<name>A0A4P9ZUE1_9FUNG</name>
<dbReference type="Pfam" id="PF00096">
    <property type="entry name" value="zf-C2H2"/>
    <property type="match status" value="1"/>
</dbReference>
<dbReference type="PROSITE" id="PS00028">
    <property type="entry name" value="ZINC_FINGER_C2H2_1"/>
    <property type="match status" value="1"/>
</dbReference>
<evidence type="ECO:0000256" key="1">
    <source>
        <dbReference type="ARBA" id="ARBA00022723"/>
    </source>
</evidence>
<dbReference type="InterPro" id="IPR036236">
    <property type="entry name" value="Znf_C2H2_sf"/>
</dbReference>
<dbReference type="SUPFAM" id="SSF57667">
    <property type="entry name" value="beta-beta-alpha zinc fingers"/>
    <property type="match status" value="1"/>
</dbReference>
<dbReference type="AlphaFoldDB" id="A0A4P9ZUE1"/>
<dbReference type="STRING" id="215637.A0A4P9ZUE1"/>
<evidence type="ECO:0000313" key="7">
    <source>
        <dbReference type="EMBL" id="RKP37174.1"/>
    </source>
</evidence>
<keyword evidence="3 5" id="KW-0863">Zinc-finger</keyword>
<organism evidence="7 8">
    <name type="scientific">Dimargaris cristalligena</name>
    <dbReference type="NCBI Taxonomy" id="215637"/>
    <lineage>
        <taxon>Eukaryota</taxon>
        <taxon>Fungi</taxon>
        <taxon>Fungi incertae sedis</taxon>
        <taxon>Zoopagomycota</taxon>
        <taxon>Kickxellomycotina</taxon>
        <taxon>Dimargaritomycetes</taxon>
        <taxon>Dimargaritales</taxon>
        <taxon>Dimargaritaceae</taxon>
        <taxon>Dimargaris</taxon>
    </lineage>
</organism>
<feature type="domain" description="C2H2-type" evidence="6">
    <location>
        <begin position="8"/>
        <end position="35"/>
    </location>
</feature>
<feature type="domain" description="C2H2-type" evidence="6">
    <location>
        <begin position="36"/>
        <end position="68"/>
    </location>
</feature>
<sequence length="68" mass="8007">THTREKLFPCHICTKLVSHKTTLTAHIMTHTGEMCFICENCQKVYLQQADLDKHEKPLWRLVNHLGFM</sequence>
<dbReference type="FunFam" id="3.30.160.60:FF:000446">
    <property type="entry name" value="Zinc finger protein"/>
    <property type="match status" value="1"/>
</dbReference>
<feature type="non-terminal residue" evidence="7">
    <location>
        <position position="1"/>
    </location>
</feature>
<dbReference type="GO" id="GO:0008270">
    <property type="term" value="F:zinc ion binding"/>
    <property type="evidence" value="ECO:0007669"/>
    <property type="project" value="UniProtKB-KW"/>
</dbReference>
<keyword evidence="1" id="KW-0479">Metal-binding</keyword>
<evidence type="ECO:0000256" key="4">
    <source>
        <dbReference type="ARBA" id="ARBA00022833"/>
    </source>
</evidence>
<dbReference type="InterPro" id="IPR013087">
    <property type="entry name" value="Znf_C2H2_type"/>
</dbReference>
<reference evidence="8" key="1">
    <citation type="journal article" date="2018" name="Nat. Microbiol.">
        <title>Leveraging single-cell genomics to expand the fungal tree of life.</title>
        <authorList>
            <person name="Ahrendt S.R."/>
            <person name="Quandt C.A."/>
            <person name="Ciobanu D."/>
            <person name="Clum A."/>
            <person name="Salamov A."/>
            <person name="Andreopoulos B."/>
            <person name="Cheng J.F."/>
            <person name="Woyke T."/>
            <person name="Pelin A."/>
            <person name="Henrissat B."/>
            <person name="Reynolds N.K."/>
            <person name="Benny G.L."/>
            <person name="Smith M.E."/>
            <person name="James T.Y."/>
            <person name="Grigoriev I.V."/>
        </authorList>
    </citation>
    <scope>NUCLEOTIDE SEQUENCE [LARGE SCALE GENOMIC DNA]</scope>
    <source>
        <strain evidence="8">RSA 468</strain>
    </source>
</reference>
<dbReference type="Gene3D" id="3.30.160.60">
    <property type="entry name" value="Classic Zinc Finger"/>
    <property type="match status" value="2"/>
</dbReference>
<protein>
    <recommendedName>
        <fullName evidence="6">C2H2-type domain-containing protein</fullName>
    </recommendedName>
</protein>
<proteinExistence type="predicted"/>
<dbReference type="PROSITE" id="PS50157">
    <property type="entry name" value="ZINC_FINGER_C2H2_2"/>
    <property type="match status" value="2"/>
</dbReference>
<dbReference type="InterPro" id="IPR050758">
    <property type="entry name" value="Znf_C2H2-type"/>
</dbReference>
<keyword evidence="2" id="KW-0677">Repeat</keyword>
<dbReference type="Proteomes" id="UP000268162">
    <property type="component" value="Unassembled WGS sequence"/>
</dbReference>
<evidence type="ECO:0000313" key="8">
    <source>
        <dbReference type="Proteomes" id="UP000268162"/>
    </source>
</evidence>
<evidence type="ECO:0000256" key="5">
    <source>
        <dbReference type="PROSITE-ProRule" id="PRU00042"/>
    </source>
</evidence>
<evidence type="ECO:0000256" key="3">
    <source>
        <dbReference type="ARBA" id="ARBA00022771"/>
    </source>
</evidence>
<gene>
    <name evidence="7" type="ORF">BJ085DRAFT_20351</name>
</gene>
<keyword evidence="4" id="KW-0862">Zinc</keyword>
<evidence type="ECO:0000259" key="6">
    <source>
        <dbReference type="PROSITE" id="PS50157"/>
    </source>
</evidence>
<keyword evidence="8" id="KW-1185">Reference proteome</keyword>
<dbReference type="PANTHER" id="PTHR23234:SF10">
    <property type="entry name" value="RIKEN CDNA 6720489N17 GENE-RELATED"/>
    <property type="match status" value="1"/>
</dbReference>